<protein>
    <submittedName>
        <fullName evidence="3">DUF4440 domain-containing protein</fullName>
    </submittedName>
</protein>
<organism evidence="3 4">
    <name type="scientific">Chitinophaga alhagiae</name>
    <dbReference type="NCBI Taxonomy" id="2203219"/>
    <lineage>
        <taxon>Bacteria</taxon>
        <taxon>Pseudomonadati</taxon>
        <taxon>Bacteroidota</taxon>
        <taxon>Chitinophagia</taxon>
        <taxon>Chitinophagales</taxon>
        <taxon>Chitinophagaceae</taxon>
        <taxon>Chitinophaga</taxon>
    </lineage>
</organism>
<dbReference type="Proteomes" id="UP000246099">
    <property type="component" value="Chromosome"/>
</dbReference>
<feature type="chain" id="PRO_5045862198" evidence="1">
    <location>
        <begin position="22"/>
        <end position="143"/>
    </location>
</feature>
<gene>
    <name evidence="3" type="ORF">DLD77_07155</name>
</gene>
<evidence type="ECO:0000259" key="2">
    <source>
        <dbReference type="Pfam" id="PF14534"/>
    </source>
</evidence>
<dbReference type="InterPro" id="IPR032710">
    <property type="entry name" value="NTF2-like_dom_sf"/>
</dbReference>
<sequence length="143" mass="16217">MRQCIILMAIVAFRGLTPANAQQAEVTRIKALMEQQTKAWNEGNLAGFMDTYWVSDSLMFIGKKGITYGWQATLDNYKKSYPDKTAMGHLSFNLLEFKKLAADVYFVIGKWHLARTIGDLSGHFTIVLRKINGQWKIIADHSS</sequence>
<feature type="signal peptide" evidence="1">
    <location>
        <begin position="1"/>
        <end position="21"/>
    </location>
</feature>
<keyword evidence="1" id="KW-0732">Signal</keyword>
<evidence type="ECO:0000313" key="4">
    <source>
        <dbReference type="Proteomes" id="UP000246099"/>
    </source>
</evidence>
<dbReference type="Gene3D" id="3.10.450.50">
    <property type="match status" value="1"/>
</dbReference>
<reference evidence="3 4" key="1">
    <citation type="submission" date="2018-05" db="EMBL/GenBank/DDBJ databases">
        <title>Chitinophaga sp. nov., isolated from rhizosphere soil of Alhagi.</title>
        <authorList>
            <person name="Liu Y."/>
        </authorList>
    </citation>
    <scope>NUCLEOTIDE SEQUENCE [LARGE SCALE GENOMIC DNA]</scope>
    <source>
        <strain evidence="3 4">T22</strain>
    </source>
</reference>
<dbReference type="SUPFAM" id="SSF54427">
    <property type="entry name" value="NTF2-like"/>
    <property type="match status" value="1"/>
</dbReference>
<dbReference type="InterPro" id="IPR027843">
    <property type="entry name" value="DUF4440"/>
</dbReference>
<dbReference type="EMBL" id="CP029600">
    <property type="protein sequence ID" value="AWO01485.1"/>
    <property type="molecule type" value="Genomic_DNA"/>
</dbReference>
<keyword evidence="4" id="KW-1185">Reference proteome</keyword>
<name>A0ABM6WBZ9_9BACT</name>
<dbReference type="RefSeq" id="WP_119077697.1">
    <property type="nucleotide sequence ID" value="NZ_CP029600.1"/>
</dbReference>
<evidence type="ECO:0000256" key="1">
    <source>
        <dbReference type="SAM" id="SignalP"/>
    </source>
</evidence>
<evidence type="ECO:0000313" key="3">
    <source>
        <dbReference type="EMBL" id="AWO01485.1"/>
    </source>
</evidence>
<accession>A0ABM6WBZ9</accession>
<proteinExistence type="predicted"/>
<dbReference type="Pfam" id="PF14534">
    <property type="entry name" value="DUF4440"/>
    <property type="match status" value="1"/>
</dbReference>
<feature type="domain" description="DUF4440" evidence="2">
    <location>
        <begin position="29"/>
        <end position="137"/>
    </location>
</feature>